<evidence type="ECO:0000313" key="3">
    <source>
        <dbReference type="Proteomes" id="UP001233999"/>
    </source>
</evidence>
<evidence type="ECO:0000256" key="1">
    <source>
        <dbReference type="SAM" id="Phobius"/>
    </source>
</evidence>
<reference evidence="2" key="1">
    <citation type="journal article" date="2023" name="IScience">
        <title>Live-bearing cockroach genome reveals convergent evolutionary mechanisms linked to viviparity in insects and beyond.</title>
        <authorList>
            <person name="Fouks B."/>
            <person name="Harrison M.C."/>
            <person name="Mikhailova A.A."/>
            <person name="Marchal E."/>
            <person name="English S."/>
            <person name="Carruthers M."/>
            <person name="Jennings E.C."/>
            <person name="Chiamaka E.L."/>
            <person name="Frigard R.A."/>
            <person name="Pippel M."/>
            <person name="Attardo G.M."/>
            <person name="Benoit J.B."/>
            <person name="Bornberg-Bauer E."/>
            <person name="Tobe S.S."/>
        </authorList>
    </citation>
    <scope>NUCLEOTIDE SEQUENCE</scope>
    <source>
        <strain evidence="2">Stay&amp;Tobe</strain>
    </source>
</reference>
<comment type="caution">
    <text evidence="2">The sequence shown here is derived from an EMBL/GenBank/DDBJ whole genome shotgun (WGS) entry which is preliminary data.</text>
</comment>
<reference evidence="2" key="2">
    <citation type="submission" date="2023-05" db="EMBL/GenBank/DDBJ databases">
        <authorList>
            <person name="Fouks B."/>
        </authorList>
    </citation>
    <scope>NUCLEOTIDE SEQUENCE</scope>
    <source>
        <strain evidence="2">Stay&amp;Tobe</strain>
        <tissue evidence="2">Testes</tissue>
    </source>
</reference>
<evidence type="ECO:0000313" key="2">
    <source>
        <dbReference type="EMBL" id="KAJ9590723.1"/>
    </source>
</evidence>
<keyword evidence="1" id="KW-1133">Transmembrane helix</keyword>
<feature type="non-terminal residue" evidence="2">
    <location>
        <position position="138"/>
    </location>
</feature>
<feature type="transmembrane region" description="Helical" evidence="1">
    <location>
        <begin position="115"/>
        <end position="135"/>
    </location>
</feature>
<dbReference type="EMBL" id="JASPKZ010004196">
    <property type="protein sequence ID" value="KAJ9590723.1"/>
    <property type="molecule type" value="Genomic_DNA"/>
</dbReference>
<protein>
    <submittedName>
        <fullName evidence="2">Uncharacterized protein</fullName>
    </submittedName>
</protein>
<feature type="transmembrane region" description="Helical" evidence="1">
    <location>
        <begin position="74"/>
        <end position="95"/>
    </location>
</feature>
<gene>
    <name evidence="2" type="ORF">L9F63_016239</name>
</gene>
<keyword evidence="1" id="KW-0472">Membrane</keyword>
<feature type="transmembrane region" description="Helical" evidence="1">
    <location>
        <begin position="38"/>
        <end position="62"/>
    </location>
</feature>
<organism evidence="2 3">
    <name type="scientific">Diploptera punctata</name>
    <name type="common">Pacific beetle cockroach</name>
    <dbReference type="NCBI Taxonomy" id="6984"/>
    <lineage>
        <taxon>Eukaryota</taxon>
        <taxon>Metazoa</taxon>
        <taxon>Ecdysozoa</taxon>
        <taxon>Arthropoda</taxon>
        <taxon>Hexapoda</taxon>
        <taxon>Insecta</taxon>
        <taxon>Pterygota</taxon>
        <taxon>Neoptera</taxon>
        <taxon>Polyneoptera</taxon>
        <taxon>Dictyoptera</taxon>
        <taxon>Blattodea</taxon>
        <taxon>Blaberoidea</taxon>
        <taxon>Blaberidae</taxon>
        <taxon>Diplopterinae</taxon>
        <taxon>Diploptera</taxon>
    </lineage>
</organism>
<feature type="non-terminal residue" evidence="2">
    <location>
        <position position="1"/>
    </location>
</feature>
<proteinExistence type="predicted"/>
<keyword evidence="3" id="KW-1185">Reference proteome</keyword>
<dbReference type="AlphaFoldDB" id="A0AAD8A3G1"/>
<name>A0AAD8A3G1_DIPPU</name>
<dbReference type="Proteomes" id="UP001233999">
    <property type="component" value="Unassembled WGS sequence"/>
</dbReference>
<keyword evidence="1" id="KW-0812">Transmembrane</keyword>
<sequence length="138" mass="15570">QFLLANLYQMTTSQTSFQSLPLIRFSRAVFLNVQCLSALYYVVSDLIISPELVLLLGWNYSLTALDRRDTAFKYSMVTGIVDIVIVVCGVVQYYIGLRLKTIILNSHLPLPFLTAMTELINATVTSGVIFYRCLLYEG</sequence>
<accession>A0AAD8A3G1</accession>